<dbReference type="InterPro" id="IPR036291">
    <property type="entry name" value="NAD(P)-bd_dom_sf"/>
</dbReference>
<accession>I4C5G6</accession>
<dbReference type="FunFam" id="1.20.5.320:FF:000001">
    <property type="entry name" value="6-phosphogluconate dehydrogenase, decarboxylating"/>
    <property type="match status" value="1"/>
</dbReference>
<evidence type="ECO:0000313" key="18">
    <source>
        <dbReference type="Proteomes" id="UP000006055"/>
    </source>
</evidence>
<protein>
    <recommendedName>
        <fullName evidence="6 12">6-phosphogluconate dehydrogenase, decarboxylating</fullName>
        <ecNumber evidence="5 12">1.1.1.44</ecNumber>
    </recommendedName>
</protein>
<name>I4C5G6_DESTA</name>
<dbReference type="EMBL" id="CP003360">
    <property type="protein sequence ID" value="AFM24807.1"/>
    <property type="molecule type" value="Genomic_DNA"/>
</dbReference>
<dbReference type="GO" id="GO:0050661">
    <property type="term" value="F:NADP binding"/>
    <property type="evidence" value="ECO:0007669"/>
    <property type="project" value="InterPro"/>
</dbReference>
<comment type="catalytic activity">
    <reaction evidence="11 12 15">
        <text>6-phospho-D-gluconate + NADP(+) = D-ribulose 5-phosphate + CO2 + NADPH</text>
        <dbReference type="Rhea" id="RHEA:10116"/>
        <dbReference type="ChEBI" id="CHEBI:16526"/>
        <dbReference type="ChEBI" id="CHEBI:57783"/>
        <dbReference type="ChEBI" id="CHEBI:58121"/>
        <dbReference type="ChEBI" id="CHEBI:58349"/>
        <dbReference type="ChEBI" id="CHEBI:58759"/>
        <dbReference type="EC" id="1.1.1.44"/>
    </reaction>
</comment>
<evidence type="ECO:0000256" key="13">
    <source>
        <dbReference type="PIRSR" id="PIRSR000109-1"/>
    </source>
</evidence>
<evidence type="ECO:0000256" key="11">
    <source>
        <dbReference type="ARBA" id="ARBA00048640"/>
    </source>
</evidence>
<evidence type="ECO:0000313" key="17">
    <source>
        <dbReference type="EMBL" id="AFM24807.1"/>
    </source>
</evidence>
<evidence type="ECO:0000256" key="4">
    <source>
        <dbReference type="ARBA" id="ARBA00011738"/>
    </source>
</evidence>
<dbReference type="RefSeq" id="WP_014809951.1">
    <property type="nucleotide sequence ID" value="NC_018025.1"/>
</dbReference>
<dbReference type="InterPro" id="IPR008927">
    <property type="entry name" value="6-PGluconate_DH-like_C_sf"/>
</dbReference>
<dbReference type="HOGENOM" id="CLU_024540_4_2_7"/>
<dbReference type="SMART" id="SM01350">
    <property type="entry name" value="6PGD"/>
    <property type="match status" value="1"/>
</dbReference>
<dbReference type="STRING" id="706587.Desti_2108"/>
<comment type="function">
    <text evidence="1 12">Catalyzes the oxidative decarboxylation of 6-phosphogluconate to ribulose 5-phosphate and CO(2), with concomitant reduction of NADP to NADPH.</text>
</comment>
<dbReference type="InterPro" id="IPR013328">
    <property type="entry name" value="6PGD_dom2"/>
</dbReference>
<keyword evidence="10 12" id="KW-0570">Pentose shunt</keyword>
<dbReference type="PANTHER" id="PTHR11811">
    <property type="entry name" value="6-PHOSPHOGLUCONATE DEHYDROGENASE"/>
    <property type="match status" value="1"/>
</dbReference>
<feature type="binding site" description="in other chain" evidence="14">
    <location>
        <begin position="129"/>
        <end position="131"/>
    </location>
    <ligand>
        <name>substrate</name>
        <note>ligand shared between dimeric partners</note>
    </ligand>
</feature>
<reference evidence="18" key="1">
    <citation type="submission" date="2012-06" db="EMBL/GenBank/DDBJ databases">
        <title>Complete sequence of chromosome of Desulfomonile tiedjei DSM 6799.</title>
        <authorList>
            <person name="Lucas S."/>
            <person name="Copeland A."/>
            <person name="Lapidus A."/>
            <person name="Glavina del Rio T."/>
            <person name="Dalin E."/>
            <person name="Tice H."/>
            <person name="Bruce D."/>
            <person name="Goodwin L."/>
            <person name="Pitluck S."/>
            <person name="Peters L."/>
            <person name="Ovchinnikova G."/>
            <person name="Zeytun A."/>
            <person name="Lu M."/>
            <person name="Kyrpides N."/>
            <person name="Mavromatis K."/>
            <person name="Ivanova N."/>
            <person name="Brettin T."/>
            <person name="Detter J.C."/>
            <person name="Han C."/>
            <person name="Larimer F."/>
            <person name="Land M."/>
            <person name="Hauser L."/>
            <person name="Markowitz V."/>
            <person name="Cheng J.-F."/>
            <person name="Hugenholtz P."/>
            <person name="Woyke T."/>
            <person name="Wu D."/>
            <person name="Spring S."/>
            <person name="Schroeder M."/>
            <person name="Brambilla E."/>
            <person name="Klenk H.-P."/>
            <person name="Eisen J.A."/>
        </authorList>
    </citation>
    <scope>NUCLEOTIDE SEQUENCE [LARGE SCALE GENOMIC DNA]</scope>
    <source>
        <strain evidence="18">ATCC 49306 / DSM 6799 / DCB-1</strain>
    </source>
</reference>
<sequence>MVRYADIGLVGLGVMGRNLALNFRDKGFSVAGFDIDSSKVKALNTDAMERRFEGYGSVEDFVSALKTPCAILMLVPAGKPVDMAIKDFLPHLNPGDLIIDAGNSHFSDTDRRIEYVSEKGIHFMGVGVSGGEKGARYGPSIMPGGNKEAYEQVRPLFEAAAAQVNGDPCVAYLGSGSAGHYVKMVHNGIEYGIMQLIGETYDIMKRGLQFDAERLHQVYEEWNQGELESYLVQITSGIFLQRDKKTSLPLIDRILDEAKQKGTGKWASQDSMDLGIPLSTMDTAVVMRHLSALRHDRQQGASIFGECGSFEDKSEVQVEDLRNALYACTIMTYAQGMALLSAASKHYQYDVPLSDVARIWRGGCIIRAAVLEKIRSAFEKRPDLSNLMFDESLGKKINECQGSLRKLVRSATAVGIPIPAFAASLSYFDSFRSSWLPANLIQAQRDYFGSHTYERIDEPGAFHTEWGQPER</sequence>
<dbReference type="PATRIC" id="fig|706587.4.peg.2420"/>
<dbReference type="InterPro" id="IPR006114">
    <property type="entry name" value="6PGDH_C"/>
</dbReference>
<keyword evidence="7 12" id="KW-0521">NADP</keyword>
<dbReference type="SUPFAM" id="SSF48179">
    <property type="entry name" value="6-phosphogluconate dehydrogenase C-terminal domain-like"/>
    <property type="match status" value="1"/>
</dbReference>
<proteinExistence type="inferred from homology"/>
<keyword evidence="9 15" id="KW-0311">Gluconate utilization</keyword>
<feature type="binding site" evidence="14">
    <location>
        <position position="445"/>
    </location>
    <ligand>
        <name>substrate</name>
        <note>ligand shared between dimeric partners</note>
    </ligand>
</feature>
<organism evidence="17 18">
    <name type="scientific">Desulfomonile tiedjei (strain ATCC 49306 / DSM 6799 / DCB-1)</name>
    <dbReference type="NCBI Taxonomy" id="706587"/>
    <lineage>
        <taxon>Bacteria</taxon>
        <taxon>Pseudomonadati</taxon>
        <taxon>Thermodesulfobacteriota</taxon>
        <taxon>Desulfomonilia</taxon>
        <taxon>Desulfomonilales</taxon>
        <taxon>Desulfomonilaceae</taxon>
        <taxon>Desulfomonile</taxon>
    </lineage>
</organism>
<feature type="binding site" description="in other chain" evidence="14">
    <location>
        <position position="288"/>
    </location>
    <ligand>
        <name>substrate</name>
        <note>ligand shared between dimeric partners</note>
    </ligand>
</feature>
<dbReference type="Gene3D" id="3.40.50.720">
    <property type="entry name" value="NAD(P)-binding Rossmann-like Domain"/>
    <property type="match status" value="1"/>
</dbReference>
<dbReference type="PIRSF" id="PIRSF000109">
    <property type="entry name" value="6PGD"/>
    <property type="match status" value="1"/>
</dbReference>
<dbReference type="NCBIfam" id="TIGR00873">
    <property type="entry name" value="gnd"/>
    <property type="match status" value="1"/>
</dbReference>
<dbReference type="InterPro" id="IPR006115">
    <property type="entry name" value="6PGDH_NADP-bd"/>
</dbReference>
<evidence type="ECO:0000259" key="16">
    <source>
        <dbReference type="SMART" id="SM01350"/>
    </source>
</evidence>
<dbReference type="GO" id="GO:0019521">
    <property type="term" value="P:D-gluconate metabolic process"/>
    <property type="evidence" value="ECO:0007669"/>
    <property type="project" value="UniProtKB-KW"/>
</dbReference>
<evidence type="ECO:0000256" key="14">
    <source>
        <dbReference type="PIRSR" id="PIRSR000109-2"/>
    </source>
</evidence>
<feature type="binding site" description="in other chain" evidence="14">
    <location>
        <position position="103"/>
    </location>
    <ligand>
        <name>substrate</name>
        <note>ligand shared between dimeric partners</note>
    </ligand>
</feature>
<dbReference type="Pfam" id="PF00393">
    <property type="entry name" value="6PGD"/>
    <property type="match status" value="1"/>
</dbReference>
<dbReference type="UniPathway" id="UPA00115">
    <property type="reaction ID" value="UER00410"/>
</dbReference>
<evidence type="ECO:0000256" key="1">
    <source>
        <dbReference type="ARBA" id="ARBA00002526"/>
    </source>
</evidence>
<feature type="binding site" description="in other chain" evidence="14">
    <location>
        <begin position="186"/>
        <end position="187"/>
    </location>
    <ligand>
        <name>substrate</name>
        <note>ligand shared between dimeric partners</note>
    </ligand>
</feature>
<dbReference type="SUPFAM" id="SSF51735">
    <property type="entry name" value="NAD(P)-binding Rossmann-fold domains"/>
    <property type="match status" value="1"/>
</dbReference>
<dbReference type="AlphaFoldDB" id="I4C5G6"/>
<dbReference type="FunFam" id="1.10.1040.10:FF:000032">
    <property type="entry name" value="6-phosphogluconate dehydrogenase, decarboxylating"/>
    <property type="match status" value="1"/>
</dbReference>
<evidence type="ECO:0000256" key="15">
    <source>
        <dbReference type="RuleBase" id="RU000485"/>
    </source>
</evidence>
<dbReference type="Pfam" id="PF03446">
    <property type="entry name" value="NAD_binding_2"/>
    <property type="match status" value="1"/>
</dbReference>
<evidence type="ECO:0000256" key="12">
    <source>
        <dbReference type="PIRNR" id="PIRNR000109"/>
    </source>
</evidence>
<dbReference type="InterPro" id="IPR006183">
    <property type="entry name" value="Pgluconate_DH"/>
</dbReference>
<evidence type="ECO:0000256" key="5">
    <source>
        <dbReference type="ARBA" id="ARBA00013011"/>
    </source>
</evidence>
<dbReference type="Proteomes" id="UP000006055">
    <property type="component" value="Chromosome"/>
</dbReference>
<dbReference type="InterPro" id="IPR006113">
    <property type="entry name" value="6PGDH_Gnd/GntZ"/>
</dbReference>
<evidence type="ECO:0000256" key="3">
    <source>
        <dbReference type="ARBA" id="ARBA00008419"/>
    </source>
</evidence>
<keyword evidence="8 12" id="KW-0560">Oxidoreductase</keyword>
<evidence type="ECO:0000256" key="2">
    <source>
        <dbReference type="ARBA" id="ARBA00004874"/>
    </source>
</evidence>
<comment type="similarity">
    <text evidence="3 12 15">Belongs to the 6-phosphogluconate dehydrogenase family.</text>
</comment>
<evidence type="ECO:0000256" key="6">
    <source>
        <dbReference type="ARBA" id="ARBA00018193"/>
    </source>
</evidence>
<dbReference type="Gene3D" id="1.10.1040.10">
    <property type="entry name" value="N-(1-d-carboxylethyl)-l-norvaline Dehydrogenase, domain 2"/>
    <property type="match status" value="1"/>
</dbReference>
<dbReference type="EC" id="1.1.1.44" evidence="5 12"/>
<dbReference type="GO" id="GO:0006098">
    <property type="term" value="P:pentose-phosphate shunt"/>
    <property type="evidence" value="ECO:0007669"/>
    <property type="project" value="UniProtKB-UniPathway"/>
</dbReference>
<keyword evidence="18" id="KW-1185">Reference proteome</keyword>
<dbReference type="KEGG" id="dti:Desti_2108"/>
<dbReference type="GO" id="GO:0004616">
    <property type="term" value="F:phosphogluconate dehydrogenase (decarboxylating) activity"/>
    <property type="evidence" value="ECO:0007669"/>
    <property type="project" value="UniProtKB-EC"/>
</dbReference>
<feature type="active site" description="Proton donor" evidence="13">
    <location>
        <position position="190"/>
    </location>
</feature>
<evidence type="ECO:0000256" key="9">
    <source>
        <dbReference type="ARBA" id="ARBA00023064"/>
    </source>
</evidence>
<dbReference type="Gene3D" id="1.20.5.320">
    <property type="entry name" value="6-Phosphogluconate Dehydrogenase, domain 3"/>
    <property type="match status" value="1"/>
</dbReference>
<feature type="domain" description="6-phosphogluconate dehydrogenase C-terminal" evidence="16">
    <location>
        <begin position="179"/>
        <end position="467"/>
    </location>
</feature>
<comment type="pathway">
    <text evidence="2 12 15">Carbohydrate degradation; pentose phosphate pathway; D-ribulose 5-phosphate from D-glucose 6-phosphate (oxidative stage): step 3/3.</text>
</comment>
<feature type="binding site" description="in other chain" evidence="14">
    <location>
        <position position="191"/>
    </location>
    <ligand>
        <name>substrate</name>
        <note>ligand shared between dimeric partners</note>
    </ligand>
</feature>
<evidence type="ECO:0000256" key="7">
    <source>
        <dbReference type="ARBA" id="ARBA00022857"/>
    </source>
</evidence>
<feature type="binding site" description="in other chain" evidence="14">
    <location>
        <position position="261"/>
    </location>
    <ligand>
        <name>substrate</name>
        <note>ligand shared between dimeric partners</note>
    </ligand>
</feature>
<evidence type="ECO:0000256" key="8">
    <source>
        <dbReference type="ARBA" id="ARBA00023002"/>
    </source>
</evidence>
<evidence type="ECO:0000256" key="10">
    <source>
        <dbReference type="ARBA" id="ARBA00023126"/>
    </source>
</evidence>
<dbReference type="NCBIfam" id="NF006765">
    <property type="entry name" value="PRK09287.1"/>
    <property type="match status" value="1"/>
</dbReference>
<dbReference type="PRINTS" id="PR00076">
    <property type="entry name" value="6PGDHDRGNASE"/>
</dbReference>
<feature type="active site" description="Proton acceptor" evidence="13">
    <location>
        <position position="183"/>
    </location>
</feature>
<gene>
    <name evidence="17" type="ordered locus">Desti_2108</name>
</gene>
<dbReference type="eggNOG" id="COG0362">
    <property type="taxonomic scope" value="Bacteria"/>
</dbReference>
<dbReference type="OrthoDB" id="9804542at2"/>
<feature type="binding site" evidence="14">
    <location>
        <position position="451"/>
    </location>
    <ligand>
        <name>substrate</name>
        <note>ligand shared between dimeric partners</note>
    </ligand>
</feature>
<comment type="subunit">
    <text evidence="4 12">Homodimer.</text>
</comment>